<reference evidence="2 3" key="1">
    <citation type="submission" date="2014-04" db="EMBL/GenBank/DDBJ databases">
        <authorList>
            <consortium name="DOE Joint Genome Institute"/>
            <person name="Kuo A."/>
            <person name="Tarkka M."/>
            <person name="Buscot F."/>
            <person name="Kohler A."/>
            <person name="Nagy L.G."/>
            <person name="Floudas D."/>
            <person name="Copeland A."/>
            <person name="Barry K.W."/>
            <person name="Cichocki N."/>
            <person name="Veneault-Fourrey C."/>
            <person name="LaButti K."/>
            <person name="Lindquist E.A."/>
            <person name="Lipzen A."/>
            <person name="Lundell T."/>
            <person name="Morin E."/>
            <person name="Murat C."/>
            <person name="Sun H."/>
            <person name="Tunlid A."/>
            <person name="Henrissat B."/>
            <person name="Grigoriev I.V."/>
            <person name="Hibbett D.S."/>
            <person name="Martin F."/>
            <person name="Nordberg H.P."/>
            <person name="Cantor M.N."/>
            <person name="Hua S.X."/>
        </authorList>
    </citation>
    <scope>NUCLEOTIDE SEQUENCE [LARGE SCALE GENOMIC DNA]</scope>
    <source>
        <strain evidence="2 3">F 1598</strain>
    </source>
</reference>
<dbReference type="AlphaFoldDB" id="A0A0C3B6L1"/>
<protein>
    <submittedName>
        <fullName evidence="2">Uncharacterized protein</fullName>
    </submittedName>
</protein>
<reference evidence="3" key="2">
    <citation type="submission" date="2015-01" db="EMBL/GenBank/DDBJ databases">
        <title>Evolutionary Origins and Diversification of the Mycorrhizal Mutualists.</title>
        <authorList>
            <consortium name="DOE Joint Genome Institute"/>
            <consortium name="Mycorrhizal Genomics Consortium"/>
            <person name="Kohler A."/>
            <person name="Kuo A."/>
            <person name="Nagy L.G."/>
            <person name="Floudas D."/>
            <person name="Copeland A."/>
            <person name="Barry K.W."/>
            <person name="Cichocki N."/>
            <person name="Veneault-Fourrey C."/>
            <person name="LaButti K."/>
            <person name="Lindquist E.A."/>
            <person name="Lipzen A."/>
            <person name="Lundell T."/>
            <person name="Morin E."/>
            <person name="Murat C."/>
            <person name="Riley R."/>
            <person name="Ohm R."/>
            <person name="Sun H."/>
            <person name="Tunlid A."/>
            <person name="Henrissat B."/>
            <person name="Grigoriev I.V."/>
            <person name="Hibbett D.S."/>
            <person name="Martin F."/>
        </authorList>
    </citation>
    <scope>NUCLEOTIDE SEQUENCE [LARGE SCALE GENOMIC DNA]</scope>
    <source>
        <strain evidence="1 3">F 1598</strain>
    </source>
</reference>
<organism evidence="2 3">
    <name type="scientific">Piloderma croceum (strain F 1598)</name>
    <dbReference type="NCBI Taxonomy" id="765440"/>
    <lineage>
        <taxon>Eukaryota</taxon>
        <taxon>Fungi</taxon>
        <taxon>Dikarya</taxon>
        <taxon>Basidiomycota</taxon>
        <taxon>Agaricomycotina</taxon>
        <taxon>Agaricomycetes</taxon>
        <taxon>Agaricomycetidae</taxon>
        <taxon>Atheliales</taxon>
        <taxon>Atheliaceae</taxon>
        <taxon>Piloderma</taxon>
    </lineage>
</organism>
<accession>A0A0C3B6L1</accession>
<name>A0A0C3B6L1_PILCF</name>
<keyword evidence="3" id="KW-1185">Reference proteome</keyword>
<gene>
    <name evidence="1" type="ORF">PILCRDRAFT_821236</name>
    <name evidence="2" type="ORF">PILCRDRAFT_8526</name>
</gene>
<dbReference type="EMBL" id="KN832997">
    <property type="protein sequence ID" value="KIM81874.1"/>
    <property type="molecule type" value="Genomic_DNA"/>
</dbReference>
<evidence type="ECO:0000313" key="2">
    <source>
        <dbReference type="EMBL" id="KIM81878.1"/>
    </source>
</evidence>
<reference evidence="2" key="3">
    <citation type="submission" date="2015-02" db="EMBL/GenBank/DDBJ databases">
        <title>Evolutionary Origins and Diversification of the Mycorrhizal Mutualists.</title>
        <authorList>
            <consortium name="DOE Joint Genome Institute"/>
            <consortium name="Mycorrhizal Genomics Consortium"/>
            <person name="Kohler A."/>
            <person name="Kuo A."/>
            <person name="Nagy L.G."/>
            <person name="Floudas D."/>
            <person name="Copeland A."/>
            <person name="Barry K.W."/>
            <person name="Cichocki N."/>
            <person name="Veneault-Fourrey C."/>
            <person name="LaButti K."/>
            <person name="Lindquist E.A."/>
            <person name="Lipzen A."/>
            <person name="Lundell T."/>
            <person name="Morin E."/>
            <person name="Murat C."/>
            <person name="Riley R."/>
            <person name="Ohm R."/>
            <person name="Sun H."/>
            <person name="Tunlid A."/>
            <person name="Henrissat B."/>
            <person name="Grigoriev I.V."/>
            <person name="Hibbett D.S."/>
            <person name="Martin F."/>
        </authorList>
    </citation>
    <scope>NUCLEOTIDE SEQUENCE</scope>
    <source>
        <strain evidence="2">F 1598</strain>
    </source>
</reference>
<dbReference type="EMBL" id="KN832997">
    <property type="protein sequence ID" value="KIM81878.1"/>
    <property type="molecule type" value="Genomic_DNA"/>
</dbReference>
<dbReference type="HOGENOM" id="CLU_1806933_0_0_1"/>
<sequence>MRKYEYLALEQPSLIGKHNVPETRFVASSGNALSARYCSKSVKHMIGNSGGHKIFCKGLAVRRLEGRIADIFKRDFEFMGAIIEAERLRMKDAIPEMFRTVNTKLLVLSLDFRVCPPTTLLPPENFDICEYYDNGALRERWEH</sequence>
<dbReference type="Proteomes" id="UP000054166">
    <property type="component" value="Unassembled WGS sequence"/>
</dbReference>
<evidence type="ECO:0000313" key="1">
    <source>
        <dbReference type="EMBL" id="KIM81874.1"/>
    </source>
</evidence>
<evidence type="ECO:0000313" key="3">
    <source>
        <dbReference type="Proteomes" id="UP000054166"/>
    </source>
</evidence>
<proteinExistence type="predicted"/>